<dbReference type="EnsemblMetazoa" id="GMOY014230.R1389">
    <property type="protein sequence ID" value="GMOY014230.P1389"/>
    <property type="gene ID" value="GMOY014230"/>
</dbReference>
<keyword evidence="2" id="KW-1185">Reference proteome</keyword>
<sequence>MCVFVRKSDLRPLNVSY</sequence>
<protein>
    <submittedName>
        <fullName evidence="1">Uncharacterized protein</fullName>
    </submittedName>
</protein>
<evidence type="ECO:0000313" key="1">
    <source>
        <dbReference type="EnsemblMetazoa" id="GMOY014230.P1389"/>
    </source>
</evidence>
<organism evidence="1 2">
    <name type="scientific">Glossina morsitans morsitans</name>
    <name type="common">Savannah tsetse fly</name>
    <dbReference type="NCBI Taxonomy" id="37546"/>
    <lineage>
        <taxon>Eukaryota</taxon>
        <taxon>Metazoa</taxon>
        <taxon>Ecdysozoa</taxon>
        <taxon>Arthropoda</taxon>
        <taxon>Hexapoda</taxon>
        <taxon>Insecta</taxon>
        <taxon>Pterygota</taxon>
        <taxon>Neoptera</taxon>
        <taxon>Endopterygota</taxon>
        <taxon>Diptera</taxon>
        <taxon>Brachycera</taxon>
        <taxon>Muscomorpha</taxon>
        <taxon>Hippoboscoidea</taxon>
        <taxon>Glossinidae</taxon>
        <taxon>Glossina</taxon>
    </lineage>
</organism>
<accession>A0ABK9NGF9</accession>
<dbReference type="EMBL" id="CCAG010003149">
    <property type="status" value="NOT_ANNOTATED_CDS"/>
    <property type="molecule type" value="Genomic_DNA"/>
</dbReference>
<reference evidence="1" key="1">
    <citation type="submission" date="2025-05" db="UniProtKB">
        <authorList>
            <consortium name="EnsemblMetazoa"/>
        </authorList>
    </citation>
    <scope>IDENTIFICATION</scope>
    <source>
        <strain evidence="1">Yale</strain>
    </source>
</reference>
<evidence type="ECO:0000313" key="2">
    <source>
        <dbReference type="Proteomes" id="UP000092444"/>
    </source>
</evidence>
<dbReference type="Proteomes" id="UP000092444">
    <property type="component" value="Unassembled WGS sequence"/>
</dbReference>
<proteinExistence type="predicted"/>
<name>A0ABK9NGF9_GLOMM</name>